<dbReference type="OrthoDB" id="564699at2"/>
<protein>
    <submittedName>
        <fullName evidence="1">Uncharacterized protein</fullName>
    </submittedName>
</protein>
<gene>
    <name evidence="1" type="ORF">SUH3_00185</name>
</gene>
<proteinExistence type="predicted"/>
<dbReference type="GeneID" id="68869965"/>
<reference evidence="1 2" key="1">
    <citation type="submission" date="2014-01" db="EMBL/GenBank/DDBJ databases">
        <title>Sulfitobacter sp. H3 (MCCC 1A00686) Genome Sequencing.</title>
        <authorList>
            <person name="Lai Q."/>
            <person name="Hong Z."/>
        </authorList>
    </citation>
    <scope>NUCLEOTIDE SEQUENCE [LARGE SCALE GENOMIC DNA]</scope>
    <source>
        <strain evidence="1 2">H3</strain>
    </source>
</reference>
<dbReference type="CDD" id="cd19958">
    <property type="entry name" value="pyocin_knob"/>
    <property type="match status" value="1"/>
</dbReference>
<dbReference type="SUPFAM" id="SSF50939">
    <property type="entry name" value="Sialidases"/>
    <property type="match status" value="1"/>
</dbReference>
<keyword evidence="2" id="KW-1185">Reference proteome</keyword>
<dbReference type="InterPro" id="IPR036278">
    <property type="entry name" value="Sialidase_sf"/>
</dbReference>
<accession>A0A073J6U9</accession>
<organism evidence="1 2">
    <name type="scientific">Pseudosulfitobacter pseudonitzschiae</name>
    <dbReference type="NCBI Taxonomy" id="1402135"/>
    <lineage>
        <taxon>Bacteria</taxon>
        <taxon>Pseudomonadati</taxon>
        <taxon>Pseudomonadota</taxon>
        <taxon>Alphaproteobacteria</taxon>
        <taxon>Rhodobacterales</taxon>
        <taxon>Roseobacteraceae</taxon>
        <taxon>Pseudosulfitobacter</taxon>
    </lineage>
</organism>
<sequence length="328" mass="34771">MAAPTPPVVPLPALRSDPATFKDRAEDNIVFFQPLVEYMAEVCGFTEEKAAEALAAALAGDLPNISGKDGRVLYITGGGLGFKLVQTGVHDDTTNALMPVGAFGLGQKGSTTTATLNGTTRTGFYNYGATDPDRPATITTGGSFIAVRYATNWISQIIFAPNANLVYYRFSTDNGVTWSAWTRIMLATDIATFGQAIGGTNTEVLMTPQRTKQAIDALSPIKAHVYFDGAGSSPSWIKDSKGISSVTDLGVGSYQINLSAPMSSIWYNVLASCRSEAAGYFVTPHTAGGVLFTSRPPTVNDFTIAITDRTNNPRDSGIISVIVVESDL</sequence>
<name>A0A073J6U9_9RHOB</name>
<evidence type="ECO:0000313" key="2">
    <source>
        <dbReference type="Proteomes" id="UP000027746"/>
    </source>
</evidence>
<dbReference type="Proteomes" id="UP000027746">
    <property type="component" value="Unassembled WGS sequence"/>
</dbReference>
<dbReference type="EMBL" id="JAMD01000001">
    <property type="protein sequence ID" value="KEJ97436.1"/>
    <property type="molecule type" value="Genomic_DNA"/>
</dbReference>
<dbReference type="RefSeq" id="WP_037920239.1">
    <property type="nucleotide sequence ID" value="NZ_CP054599.1"/>
</dbReference>
<dbReference type="AlphaFoldDB" id="A0A073J6U9"/>
<evidence type="ECO:0000313" key="1">
    <source>
        <dbReference type="EMBL" id="KEJ97436.1"/>
    </source>
</evidence>
<comment type="caution">
    <text evidence="1">The sequence shown here is derived from an EMBL/GenBank/DDBJ whole genome shotgun (WGS) entry which is preliminary data.</text>
</comment>